<gene>
    <name evidence="2" type="ORF">ENM28_07495</name>
</gene>
<name>A0A7C5VGK7_9DEIN</name>
<keyword evidence="1" id="KW-1133">Transmembrane helix</keyword>
<accession>A0A7C5VGK7</accession>
<comment type="caution">
    <text evidence="2">The sequence shown here is derived from an EMBL/GenBank/DDBJ whole genome shotgun (WGS) entry which is preliminary data.</text>
</comment>
<organism evidence="2">
    <name type="scientific">Thermus caliditerrae</name>
    <dbReference type="NCBI Taxonomy" id="1330700"/>
    <lineage>
        <taxon>Bacteria</taxon>
        <taxon>Thermotogati</taxon>
        <taxon>Deinococcota</taxon>
        <taxon>Deinococci</taxon>
        <taxon>Thermales</taxon>
        <taxon>Thermaceae</taxon>
        <taxon>Thermus</taxon>
    </lineage>
</organism>
<feature type="transmembrane region" description="Helical" evidence="1">
    <location>
        <begin position="38"/>
        <end position="61"/>
    </location>
</feature>
<evidence type="ECO:0000256" key="1">
    <source>
        <dbReference type="SAM" id="Phobius"/>
    </source>
</evidence>
<evidence type="ECO:0000313" key="2">
    <source>
        <dbReference type="EMBL" id="HHM68528.1"/>
    </source>
</evidence>
<feature type="transmembrane region" description="Helical" evidence="1">
    <location>
        <begin position="12"/>
        <end position="31"/>
    </location>
</feature>
<keyword evidence="1" id="KW-0812">Transmembrane</keyword>
<dbReference type="EMBL" id="DRXE01000267">
    <property type="protein sequence ID" value="HHM68528.1"/>
    <property type="molecule type" value="Genomic_DNA"/>
</dbReference>
<sequence>MFGFYGLEGLILALQVCIFFPLGALLGGLLLRSFLGGLGVGLIFAAHSGPFWALLLGGGLLKGESEVAAMAYLASPGSALAALLGGVLLLLGEARRRRK</sequence>
<dbReference type="AlphaFoldDB" id="A0A7C5VGK7"/>
<feature type="transmembrane region" description="Helical" evidence="1">
    <location>
        <begin position="67"/>
        <end position="91"/>
    </location>
</feature>
<protein>
    <submittedName>
        <fullName evidence="2">Uncharacterized protein</fullName>
    </submittedName>
</protein>
<proteinExistence type="predicted"/>
<reference evidence="2" key="1">
    <citation type="journal article" date="2020" name="mSystems">
        <title>Genome- and Community-Level Interaction Insights into Carbon Utilization and Element Cycling Functions of Hydrothermarchaeota in Hydrothermal Sediment.</title>
        <authorList>
            <person name="Zhou Z."/>
            <person name="Liu Y."/>
            <person name="Xu W."/>
            <person name="Pan J."/>
            <person name="Luo Z.H."/>
            <person name="Li M."/>
        </authorList>
    </citation>
    <scope>NUCLEOTIDE SEQUENCE [LARGE SCALE GENOMIC DNA]</scope>
    <source>
        <strain evidence="2">SpSt-1071</strain>
    </source>
</reference>
<keyword evidence="1" id="KW-0472">Membrane</keyword>